<dbReference type="EMBL" id="LODT01000001">
    <property type="protein sequence ID" value="KYR02752.1"/>
    <property type="molecule type" value="Genomic_DNA"/>
</dbReference>
<dbReference type="OMA" id="RVDMNAR"/>
<dbReference type="FunCoup" id="A0A152A951">
    <property type="interactions" value="527"/>
</dbReference>
<accession>A0A152A951</accession>
<comment type="caution">
    <text evidence="2">The sequence shown here is derived from an EMBL/GenBank/DDBJ whole genome shotgun (WGS) entry which is preliminary data.</text>
</comment>
<proteinExistence type="predicted"/>
<gene>
    <name evidence="2" type="ORF">DLAC_00215</name>
</gene>
<sequence length="519" mass="60088">MTKANTNFSVLNDTTFYNDTTINDETIDTLETSICLLKDKYQKEVEVTLNKENIFQINMSCLPHQQQQQNTMVNGIDYKKKYLELKENLNQLKKLKNTDTEVLFEEFKKSANNRDNANKKLIAALQAENENLLNINKVLKSNSLNVPQIKPEAPHTSGTISTADTFDYKDVKKQITEKLKQEFENDLKEVNRNFNLQLAEKEKAANSLIAEKEHLFSELNQLKQQLNNTKQSTNTMVDDFNKKYNIEKESFKSKTDELSKVYGDKLAEALLVIKGLEAEKADNKLKIDILGDKLYSKSEAYKQLFSQFEEFKSDVLKNRSESQSLYHKEFDQMVKEKDDVIQRMKQQHKDDINTLQSKHKKDFEDLQLLKNGQIEEIEKKYIGEIDDLESKKLAEFAELLKTHENLLLEINEYKLLQRSVQLDNDKANSILSCYQKLTFITINAIKDNKYEIVCVNPKNTQCRVVGEITFEKNDTIVFKPISVENCNSTEFIESTVEFSSQEASVFLMKLTEVVVSTVN</sequence>
<dbReference type="InParanoid" id="A0A152A951"/>
<dbReference type="AlphaFoldDB" id="A0A152A951"/>
<name>A0A152A951_TIELA</name>
<dbReference type="Proteomes" id="UP000076078">
    <property type="component" value="Unassembled WGS sequence"/>
</dbReference>
<feature type="coiled-coil region" evidence="1">
    <location>
        <begin position="173"/>
        <end position="232"/>
    </location>
</feature>
<evidence type="ECO:0000256" key="1">
    <source>
        <dbReference type="SAM" id="Coils"/>
    </source>
</evidence>
<protein>
    <submittedName>
        <fullName evidence="2">Uncharacterized protein</fullName>
    </submittedName>
</protein>
<keyword evidence="1" id="KW-0175">Coiled coil</keyword>
<keyword evidence="3" id="KW-1185">Reference proteome</keyword>
<organism evidence="2 3">
    <name type="scientific">Tieghemostelium lacteum</name>
    <name type="common">Slime mold</name>
    <name type="synonym">Dictyostelium lacteum</name>
    <dbReference type="NCBI Taxonomy" id="361077"/>
    <lineage>
        <taxon>Eukaryota</taxon>
        <taxon>Amoebozoa</taxon>
        <taxon>Evosea</taxon>
        <taxon>Eumycetozoa</taxon>
        <taxon>Dictyostelia</taxon>
        <taxon>Dictyosteliales</taxon>
        <taxon>Raperosteliaceae</taxon>
        <taxon>Tieghemostelium</taxon>
    </lineage>
</organism>
<evidence type="ECO:0000313" key="2">
    <source>
        <dbReference type="EMBL" id="KYR02752.1"/>
    </source>
</evidence>
<evidence type="ECO:0000313" key="3">
    <source>
        <dbReference type="Proteomes" id="UP000076078"/>
    </source>
</evidence>
<reference evidence="2 3" key="1">
    <citation type="submission" date="2015-12" db="EMBL/GenBank/DDBJ databases">
        <title>Dictyostelia acquired genes for synthesis and detection of signals that induce cell-type specialization by lateral gene transfer from prokaryotes.</title>
        <authorList>
            <person name="Gloeckner G."/>
            <person name="Schaap P."/>
        </authorList>
    </citation>
    <scope>NUCLEOTIDE SEQUENCE [LARGE SCALE GENOMIC DNA]</scope>
    <source>
        <strain evidence="2 3">TK</strain>
    </source>
</reference>
<dbReference type="OrthoDB" id="18701at2759"/>